<feature type="region of interest" description="Disordered" evidence="6">
    <location>
        <begin position="1"/>
        <end position="61"/>
    </location>
</feature>
<dbReference type="EMBL" id="WHVB01000004">
    <property type="protein sequence ID" value="KAF8483382.1"/>
    <property type="molecule type" value="Genomic_DNA"/>
</dbReference>
<comment type="similarity">
    <text evidence="2 5">Belongs to the NRAP family.</text>
</comment>
<dbReference type="GO" id="GO:0032545">
    <property type="term" value="C:CURI complex"/>
    <property type="evidence" value="ECO:0007669"/>
    <property type="project" value="TreeGrafter"/>
</dbReference>
<dbReference type="InterPro" id="IPR035369">
    <property type="entry name" value="Nrap_D4"/>
</dbReference>
<dbReference type="Proteomes" id="UP000759537">
    <property type="component" value="Unassembled WGS sequence"/>
</dbReference>
<dbReference type="Pfam" id="PF17405">
    <property type="entry name" value="Nrap_D4"/>
    <property type="match status" value="1"/>
</dbReference>
<reference evidence="13" key="2">
    <citation type="journal article" date="2020" name="Nat. Commun.">
        <title>Large-scale genome sequencing of mycorrhizal fungi provides insights into the early evolution of symbiotic traits.</title>
        <authorList>
            <person name="Miyauchi S."/>
            <person name="Kiss E."/>
            <person name="Kuo A."/>
            <person name="Drula E."/>
            <person name="Kohler A."/>
            <person name="Sanchez-Garcia M."/>
            <person name="Morin E."/>
            <person name="Andreopoulos B."/>
            <person name="Barry K.W."/>
            <person name="Bonito G."/>
            <person name="Buee M."/>
            <person name="Carver A."/>
            <person name="Chen C."/>
            <person name="Cichocki N."/>
            <person name="Clum A."/>
            <person name="Culley D."/>
            <person name="Crous P.W."/>
            <person name="Fauchery L."/>
            <person name="Girlanda M."/>
            <person name="Hayes R.D."/>
            <person name="Keri Z."/>
            <person name="LaButti K."/>
            <person name="Lipzen A."/>
            <person name="Lombard V."/>
            <person name="Magnuson J."/>
            <person name="Maillard F."/>
            <person name="Murat C."/>
            <person name="Nolan M."/>
            <person name="Ohm R.A."/>
            <person name="Pangilinan J."/>
            <person name="Pereira M.F."/>
            <person name="Perotto S."/>
            <person name="Peter M."/>
            <person name="Pfister S."/>
            <person name="Riley R."/>
            <person name="Sitrit Y."/>
            <person name="Stielow J.B."/>
            <person name="Szollosi G."/>
            <person name="Zifcakova L."/>
            <person name="Stursova M."/>
            <person name="Spatafora J.W."/>
            <person name="Tedersoo L."/>
            <person name="Vaario L.M."/>
            <person name="Yamada A."/>
            <person name="Yan M."/>
            <person name="Wang P."/>
            <person name="Xu J."/>
            <person name="Bruns T."/>
            <person name="Baldrian P."/>
            <person name="Vilgalys R."/>
            <person name="Dunand C."/>
            <person name="Henrissat B."/>
            <person name="Grigoriev I.V."/>
            <person name="Hibbett D."/>
            <person name="Nagy L.G."/>
            <person name="Martin F.M."/>
        </authorList>
    </citation>
    <scope>NUCLEOTIDE SEQUENCE</scope>
    <source>
        <strain evidence="13">Prilba</strain>
    </source>
</reference>
<dbReference type="InterPro" id="IPR035370">
    <property type="entry name" value="Nrap_D5"/>
</dbReference>
<dbReference type="Pfam" id="PF17407">
    <property type="entry name" value="Nrap_D6"/>
    <property type="match status" value="1"/>
</dbReference>
<protein>
    <recommendedName>
        <fullName evidence="5">U3 small nucleolar RNA-associated protein 22</fullName>
    </recommendedName>
</protein>
<dbReference type="GO" id="GO:0006364">
    <property type="term" value="P:rRNA processing"/>
    <property type="evidence" value="ECO:0007669"/>
    <property type="project" value="UniProtKB-KW"/>
</dbReference>
<evidence type="ECO:0000256" key="1">
    <source>
        <dbReference type="ARBA" id="ARBA00004604"/>
    </source>
</evidence>
<dbReference type="Pfam" id="PF17404">
    <property type="entry name" value="Nrap_D3"/>
    <property type="match status" value="1"/>
</dbReference>
<evidence type="ECO:0000256" key="2">
    <source>
        <dbReference type="ARBA" id="ARBA00006674"/>
    </source>
</evidence>
<evidence type="ECO:0000259" key="9">
    <source>
        <dbReference type="Pfam" id="PF17404"/>
    </source>
</evidence>
<dbReference type="InterPro" id="IPR035368">
    <property type="entry name" value="Nrap_D3"/>
</dbReference>
<sequence>MPSTLKRRRDCETNSHVPQKRLPSLASVRLANDGPSALGEATDGYDKHESSESLGSDDDLDVGGGALVDDGSWHGICASSLGETDRVCTSGSRTHKPPTGAEITAIRAAQDLFMSSSFKLQIDALIPNVRPKDSRRQSIDKLLFSLHAFLSSLPSIEPLHPLAASRALSEGLFLSRSEKRSPRNGNVTPLQTISVPYPLPVPTEDANWKVAFDKPANIAVVGSWINNVAVKGTDDEPWVIDVAVEMPPSLFQAKDYMNSRFFHKRAFYLAVIANHLSDPTNGLNLDVYYESKRGDPRLTTLILRLKHDNAPTDFSSLNAAVRIIPTLSVSSPIRQTRLSPTRSNFRVHFSDSAASSHGNDPTPLYNAVLMLSFSPQPHVLSVNSLKDDVPAYRDAISLLRVWANQRGYGEGRRTCIRGFEGAGPWWSAILELLIRGEEPFGRTKTRRRPIGNGLSSYQLFKAALDFLSQHDFSQDPVFMKSKEGHLISPEEYFGKYEAVMVDSSCINVLAGVPLTSIEMLKHDARVTLEALNGDTPAGDPFPEVFLTDHRDLASRFDVLLLVDLSSATPRQLSIHDVMENGSFPSAQLASLSTRLRDALGSRVKALSILHRPTQQRALSEALPTTPSTVFIGLILNQEHAFRLVDHGPVAAEARSPAIEAFRELWGNKAELRRFQDGSVAESVVWHVRDSDERAHLPAMIVRHILALHLGGGDVVTSWQSGFDALLRLPQSIASQYRASGYKAALAAFQKLASSIKTISKALPLAIVNISPVSPELRYTSVFAPISVPAGVASSLPLCSRYVQLISLNLEFEKSARWPDDLVAIQKMKMAFLEQIAQALSDATPGLIARVAIVSPTGVPLMLDHEQLEITTPDGWAFALRIWHDREATLLDRILHSSPAAYSPHDLESARMARRLYTRRFIAAPRHHRAVAALHHQFMAFGGTVRLVKRWLAAHWLLRLHVSEEAVEVICAAVFAGVGSARAPSTRERGFACVIQLLRDWDWSEGLTVPLYATSDPGPDVYSSSVAGAKGVWSLRTETDHDGHMWTLDAPDAVAARRVRALAQATHAYLRGVESGVLEVSAMFIHPEEDYDFVIKLQPAVLPRYFQNITANPSIWVDKRAYASSADGEGPLRPGFDPVETYLDDLTRIYADTAKFFHDPLGGDRFGGIWDPSLTKPMPFRVLNRFSSTPAPKENIKKDRDSVLLNENAVLNEVVRIGEGLVQG</sequence>
<feature type="domain" description="Nrap protein" evidence="12">
    <location>
        <begin position="1088"/>
        <end position="1222"/>
    </location>
</feature>
<evidence type="ECO:0000256" key="6">
    <source>
        <dbReference type="SAM" id="MobiDB-lite"/>
    </source>
</evidence>
<keyword evidence="14" id="KW-1185">Reference proteome</keyword>
<dbReference type="Gene3D" id="3.30.70.3030">
    <property type="match status" value="1"/>
</dbReference>
<keyword evidence="5" id="KW-0690">Ribosome biogenesis</keyword>
<dbReference type="GO" id="GO:0034456">
    <property type="term" value="C:UTP-C complex"/>
    <property type="evidence" value="ECO:0007669"/>
    <property type="project" value="TreeGrafter"/>
</dbReference>
<proteinExistence type="inferred from homology"/>
<reference evidence="13" key="1">
    <citation type="submission" date="2019-10" db="EMBL/GenBank/DDBJ databases">
        <authorList>
            <consortium name="DOE Joint Genome Institute"/>
            <person name="Kuo A."/>
            <person name="Miyauchi S."/>
            <person name="Kiss E."/>
            <person name="Drula E."/>
            <person name="Kohler A."/>
            <person name="Sanchez-Garcia M."/>
            <person name="Andreopoulos B."/>
            <person name="Barry K.W."/>
            <person name="Bonito G."/>
            <person name="Buee M."/>
            <person name="Carver A."/>
            <person name="Chen C."/>
            <person name="Cichocki N."/>
            <person name="Clum A."/>
            <person name="Culley D."/>
            <person name="Crous P.W."/>
            <person name="Fauchery L."/>
            <person name="Girlanda M."/>
            <person name="Hayes R."/>
            <person name="Keri Z."/>
            <person name="LaButti K."/>
            <person name="Lipzen A."/>
            <person name="Lombard V."/>
            <person name="Magnuson J."/>
            <person name="Maillard F."/>
            <person name="Morin E."/>
            <person name="Murat C."/>
            <person name="Nolan M."/>
            <person name="Ohm R."/>
            <person name="Pangilinan J."/>
            <person name="Pereira M."/>
            <person name="Perotto S."/>
            <person name="Peter M."/>
            <person name="Riley R."/>
            <person name="Sitrit Y."/>
            <person name="Stielow B."/>
            <person name="Szollosi G."/>
            <person name="Zifcakova L."/>
            <person name="Stursova M."/>
            <person name="Spatafora J.W."/>
            <person name="Tedersoo L."/>
            <person name="Vaario L.-M."/>
            <person name="Yamada A."/>
            <person name="Yan M."/>
            <person name="Wang P."/>
            <person name="Xu J."/>
            <person name="Bruns T."/>
            <person name="Baldrian P."/>
            <person name="Vilgalys R."/>
            <person name="Henrissat B."/>
            <person name="Grigoriev I.V."/>
            <person name="Hibbett D."/>
            <person name="Nagy L.G."/>
            <person name="Martin F.M."/>
        </authorList>
    </citation>
    <scope>NUCLEOTIDE SEQUENCE</scope>
    <source>
        <strain evidence="13">Prilba</strain>
    </source>
</reference>
<dbReference type="GO" id="GO:0032040">
    <property type="term" value="C:small-subunit processome"/>
    <property type="evidence" value="ECO:0007669"/>
    <property type="project" value="TreeGrafter"/>
</dbReference>
<evidence type="ECO:0000259" key="10">
    <source>
        <dbReference type="Pfam" id="PF17405"/>
    </source>
</evidence>
<comment type="subcellular location">
    <subcellularLocation>
        <location evidence="1 5">Nucleus</location>
        <location evidence="1 5">Nucleolus</location>
    </subcellularLocation>
</comment>
<dbReference type="InterPro" id="IPR035367">
    <property type="entry name" value="Nrap_D2"/>
</dbReference>
<evidence type="ECO:0000256" key="5">
    <source>
        <dbReference type="RuleBase" id="RU364032"/>
    </source>
</evidence>
<comment type="caution">
    <text evidence="13">The sequence shown here is derived from an EMBL/GenBank/DDBJ whole genome shotgun (WGS) entry which is preliminary data.</text>
</comment>
<keyword evidence="5" id="KW-0687">Ribonucleoprotein</keyword>
<feature type="domain" description="Nrap protein" evidence="7">
    <location>
        <begin position="240"/>
        <end position="386"/>
    </location>
</feature>
<evidence type="ECO:0000313" key="14">
    <source>
        <dbReference type="Proteomes" id="UP000759537"/>
    </source>
</evidence>
<keyword evidence="3 5" id="KW-0694">RNA-binding</keyword>
<dbReference type="GO" id="GO:0003723">
    <property type="term" value="F:RNA binding"/>
    <property type="evidence" value="ECO:0007669"/>
    <property type="project" value="UniProtKB-KW"/>
</dbReference>
<accession>A0A9P5TBR6</accession>
<evidence type="ECO:0000259" key="8">
    <source>
        <dbReference type="Pfam" id="PF17403"/>
    </source>
</evidence>
<feature type="domain" description="Nrap protein" evidence="10">
    <location>
        <begin position="722"/>
        <end position="935"/>
    </location>
</feature>
<gene>
    <name evidence="13" type="ORF">DFH94DRAFT_721291</name>
</gene>
<evidence type="ECO:0000313" key="13">
    <source>
        <dbReference type="EMBL" id="KAF8483382.1"/>
    </source>
</evidence>
<dbReference type="PANTHER" id="PTHR17972">
    <property type="entry name" value="NUCLEOLAR RNA-ASSOCIATED PROTEIN"/>
    <property type="match status" value="1"/>
</dbReference>
<evidence type="ECO:0000259" key="11">
    <source>
        <dbReference type="Pfam" id="PF17406"/>
    </source>
</evidence>
<dbReference type="AlphaFoldDB" id="A0A9P5TBR6"/>
<feature type="domain" description="Nrap protein" evidence="11">
    <location>
        <begin position="937"/>
        <end position="1083"/>
    </location>
</feature>
<keyword evidence="4 5" id="KW-0539">Nucleus</keyword>
<dbReference type="Pfam" id="PF17406">
    <property type="entry name" value="Nrap_D5"/>
    <property type="match status" value="1"/>
</dbReference>
<feature type="domain" description="Nrap protein" evidence="9">
    <location>
        <begin position="554"/>
        <end position="709"/>
    </location>
</feature>
<dbReference type="InterPro" id="IPR035371">
    <property type="entry name" value="Nrap_D6"/>
</dbReference>
<dbReference type="InterPro" id="IPR035082">
    <property type="entry name" value="Nrap_D1"/>
</dbReference>
<name>A0A9P5TBR6_9AGAM</name>
<evidence type="ECO:0000256" key="4">
    <source>
        <dbReference type="ARBA" id="ARBA00023242"/>
    </source>
</evidence>
<organism evidence="13 14">
    <name type="scientific">Russula ochroleuca</name>
    <dbReference type="NCBI Taxonomy" id="152965"/>
    <lineage>
        <taxon>Eukaryota</taxon>
        <taxon>Fungi</taxon>
        <taxon>Dikarya</taxon>
        <taxon>Basidiomycota</taxon>
        <taxon>Agaricomycotina</taxon>
        <taxon>Agaricomycetes</taxon>
        <taxon>Russulales</taxon>
        <taxon>Russulaceae</taxon>
        <taxon>Russula</taxon>
    </lineage>
</organism>
<dbReference type="Gene3D" id="1.10.1410.10">
    <property type="match status" value="1"/>
</dbReference>
<evidence type="ECO:0000259" key="7">
    <source>
        <dbReference type="Pfam" id="PF03813"/>
    </source>
</evidence>
<feature type="domain" description="Nrap protein" evidence="8">
    <location>
        <begin position="391"/>
        <end position="547"/>
    </location>
</feature>
<dbReference type="OrthoDB" id="10251401at2759"/>
<keyword evidence="5" id="KW-0698">rRNA processing</keyword>
<dbReference type="Pfam" id="PF17403">
    <property type="entry name" value="Nrap_D2"/>
    <property type="match status" value="1"/>
</dbReference>
<dbReference type="PANTHER" id="PTHR17972:SF0">
    <property type="entry name" value="NUCLEOLAR PROTEIN 6"/>
    <property type="match status" value="1"/>
</dbReference>
<evidence type="ECO:0000259" key="12">
    <source>
        <dbReference type="Pfam" id="PF17407"/>
    </source>
</evidence>
<evidence type="ECO:0000256" key="3">
    <source>
        <dbReference type="ARBA" id="ARBA00022884"/>
    </source>
</evidence>
<dbReference type="Pfam" id="PF03813">
    <property type="entry name" value="Nrap"/>
    <property type="match status" value="1"/>
</dbReference>
<dbReference type="GO" id="GO:0006409">
    <property type="term" value="P:tRNA export from nucleus"/>
    <property type="evidence" value="ECO:0007669"/>
    <property type="project" value="TreeGrafter"/>
</dbReference>
<dbReference type="InterPro" id="IPR005554">
    <property type="entry name" value="NOL6/Upt22"/>
</dbReference>